<dbReference type="RefSeq" id="WP_163906541.1">
    <property type="nucleotide sequence ID" value="NZ_CP048428.1"/>
</dbReference>
<dbReference type="EMBL" id="JAAKZH010000012">
    <property type="protein sequence ID" value="NGO66557.1"/>
    <property type="molecule type" value="Genomic_DNA"/>
</dbReference>
<evidence type="ECO:0000313" key="2">
    <source>
        <dbReference type="Proteomes" id="UP000477849"/>
    </source>
</evidence>
<comment type="caution">
    <text evidence="1">The sequence shown here is derived from an EMBL/GenBank/DDBJ whole genome shotgun (WGS) entry which is preliminary data.</text>
</comment>
<name>A0A6M1SAP5_9HYPH</name>
<organism evidence="1 2">
    <name type="scientific">Rhizobium daejeonense</name>
    <dbReference type="NCBI Taxonomy" id="240521"/>
    <lineage>
        <taxon>Bacteria</taxon>
        <taxon>Pseudomonadati</taxon>
        <taxon>Pseudomonadota</taxon>
        <taxon>Alphaproteobacteria</taxon>
        <taxon>Hyphomicrobiales</taxon>
        <taxon>Rhizobiaceae</taxon>
        <taxon>Rhizobium/Agrobacterium group</taxon>
        <taxon>Rhizobium</taxon>
    </lineage>
</organism>
<protein>
    <submittedName>
        <fullName evidence="1">Uncharacterized protein</fullName>
    </submittedName>
</protein>
<dbReference type="Proteomes" id="UP000477849">
    <property type="component" value="Unassembled WGS sequence"/>
</dbReference>
<proteinExistence type="predicted"/>
<reference evidence="1 2" key="1">
    <citation type="submission" date="2020-02" db="EMBL/GenBank/DDBJ databases">
        <title>Genome sequence of the type strain CCBAU10050 of Rhizobium daejeonense.</title>
        <authorList>
            <person name="Gao J."/>
            <person name="Sun J."/>
        </authorList>
    </citation>
    <scope>NUCLEOTIDE SEQUENCE [LARGE SCALE GENOMIC DNA]</scope>
    <source>
        <strain evidence="1 2">CCBAU10050</strain>
    </source>
</reference>
<keyword evidence="2" id="KW-1185">Reference proteome</keyword>
<evidence type="ECO:0000313" key="1">
    <source>
        <dbReference type="EMBL" id="NGO66557.1"/>
    </source>
</evidence>
<accession>A0A6M1SAP5</accession>
<dbReference type="AlphaFoldDB" id="A0A6M1SAP5"/>
<gene>
    <name evidence="1" type="ORF">G6N76_23085</name>
</gene>
<sequence length="168" mass="18652">MRNELATSVTFCLTVFLATLWSFLVLPNGVGSQTAPSDVASWRRLEAGSPIRLEAAQVRAPVLSRSVDVSLDGGALAEIEMEMTEGEQASFSWKAREKGLSFRLHGRQGNQEQIYEAGRDIRTDNGTVVSPMTGHIGWDFRNETSVPTVLSFETRGNFRTLRWHAHSQ</sequence>